<feature type="compositionally biased region" description="Basic and acidic residues" evidence="1">
    <location>
        <begin position="83"/>
        <end position="98"/>
    </location>
</feature>
<feature type="region of interest" description="Disordered" evidence="1">
    <location>
        <begin position="50"/>
        <end position="132"/>
    </location>
</feature>
<evidence type="ECO:0000256" key="1">
    <source>
        <dbReference type="SAM" id="MobiDB-lite"/>
    </source>
</evidence>
<sequence length="366" mass="39900">MKSGGEAPAPLASQSLGGSLGSSQSTGCPSVTAGSSLSLSLGSSWLTSGLEALEGGTSPSPSSSPLAGSTPTRQQPVATKRQLRQEKLMQQREQREQGQQRWPLAIGAVPSRSPAVDAPVRKRDKAQSANVAAPRQLLSALQHGDTERGESVAEPACLLSLRAVGHATLAAVGQESPGLQADSRARVVNCAARSPPQQKQREQQQLWPRLQYGQNREQSLSQECQQVKLQLEQLVQMQQEDMAYQNQVIQEEQRLHRHNVLVAMRHLRTRQQQLLMLSQLSQMRPHRTTEAMTVEEQPGLGAFAEQTFPALQQWSPGEPFAVRPPPGLEGFSTFTFTPWALENPLNALQARMPAFFVAPNFGALFL</sequence>
<reference evidence="2" key="1">
    <citation type="submission" date="2021-02" db="EMBL/GenBank/DDBJ databases">
        <authorList>
            <person name="Dougan E. K."/>
            <person name="Rhodes N."/>
            <person name="Thang M."/>
            <person name="Chan C."/>
        </authorList>
    </citation>
    <scope>NUCLEOTIDE SEQUENCE</scope>
</reference>
<feature type="compositionally biased region" description="Low complexity" evidence="1">
    <location>
        <begin position="13"/>
        <end position="25"/>
    </location>
</feature>
<evidence type="ECO:0000313" key="2">
    <source>
        <dbReference type="EMBL" id="CAE8618557.1"/>
    </source>
</evidence>
<dbReference type="Proteomes" id="UP000654075">
    <property type="component" value="Unassembled WGS sequence"/>
</dbReference>
<organism evidence="2 3">
    <name type="scientific">Polarella glacialis</name>
    <name type="common">Dinoflagellate</name>
    <dbReference type="NCBI Taxonomy" id="89957"/>
    <lineage>
        <taxon>Eukaryota</taxon>
        <taxon>Sar</taxon>
        <taxon>Alveolata</taxon>
        <taxon>Dinophyceae</taxon>
        <taxon>Suessiales</taxon>
        <taxon>Suessiaceae</taxon>
        <taxon>Polarella</taxon>
    </lineage>
</organism>
<gene>
    <name evidence="2" type="ORF">PGLA1383_LOCUS36169</name>
</gene>
<dbReference type="EMBL" id="CAJNNV010026581">
    <property type="protein sequence ID" value="CAE8618557.1"/>
    <property type="molecule type" value="Genomic_DNA"/>
</dbReference>
<name>A0A813G0G9_POLGL</name>
<feature type="region of interest" description="Disordered" evidence="1">
    <location>
        <begin position="1"/>
        <end position="34"/>
    </location>
</feature>
<keyword evidence="3" id="KW-1185">Reference proteome</keyword>
<feature type="compositionally biased region" description="Low complexity" evidence="1">
    <location>
        <begin position="50"/>
        <end position="72"/>
    </location>
</feature>
<protein>
    <submittedName>
        <fullName evidence="2">Uncharacterized protein</fullName>
    </submittedName>
</protein>
<accession>A0A813G0G9</accession>
<comment type="caution">
    <text evidence="2">The sequence shown here is derived from an EMBL/GenBank/DDBJ whole genome shotgun (WGS) entry which is preliminary data.</text>
</comment>
<dbReference type="AlphaFoldDB" id="A0A813G0G9"/>
<proteinExistence type="predicted"/>
<evidence type="ECO:0000313" key="3">
    <source>
        <dbReference type="Proteomes" id="UP000654075"/>
    </source>
</evidence>